<dbReference type="PANTHER" id="PTHR46696:SF4">
    <property type="entry name" value="BIOTIN BIOSYNTHESIS CYTOCHROME P450"/>
    <property type="match status" value="1"/>
</dbReference>
<keyword evidence="2" id="KW-0479">Metal-binding</keyword>
<dbReference type="GO" id="GO:0006707">
    <property type="term" value="P:cholesterol catabolic process"/>
    <property type="evidence" value="ECO:0007669"/>
    <property type="project" value="TreeGrafter"/>
</dbReference>
<proteinExistence type="inferred from homology"/>
<dbReference type="PANTHER" id="PTHR46696">
    <property type="entry name" value="P450, PUTATIVE (EUROFUNG)-RELATED"/>
    <property type="match status" value="1"/>
</dbReference>
<reference evidence="4 5" key="1">
    <citation type="journal article" date="2018" name="Front. Microbiol.">
        <title>Genome Sequencing of Streptomyces atratus SCSIOZH16 and Activation Production of Nocardamine via Metabolic Engineering.</title>
        <authorList>
            <person name="Li Y."/>
            <person name="Zhang C."/>
            <person name="Liu C."/>
            <person name="Ju J."/>
            <person name="Ma J."/>
        </authorList>
    </citation>
    <scope>NUCLEOTIDE SEQUENCE [LARGE SCALE GENOMIC DNA]</scope>
    <source>
        <strain evidence="4 5">SCSIO_ZH16</strain>
    </source>
</reference>
<keyword evidence="2" id="KW-0349">Heme</keyword>
<name>A0A2Z5J6F9_STRAR</name>
<organism evidence="4 5">
    <name type="scientific">Streptomyces atratus</name>
    <dbReference type="NCBI Taxonomy" id="1893"/>
    <lineage>
        <taxon>Bacteria</taxon>
        <taxon>Bacillati</taxon>
        <taxon>Actinomycetota</taxon>
        <taxon>Actinomycetes</taxon>
        <taxon>Kitasatosporales</taxon>
        <taxon>Streptomycetaceae</taxon>
        <taxon>Streptomyces</taxon>
    </lineage>
</organism>
<gene>
    <name evidence="4" type="ORF">C5746_01555</name>
</gene>
<dbReference type="GO" id="GO:0005506">
    <property type="term" value="F:iron ion binding"/>
    <property type="evidence" value="ECO:0007669"/>
    <property type="project" value="InterPro"/>
</dbReference>
<dbReference type="GeneID" id="95517274"/>
<dbReference type="InterPro" id="IPR001128">
    <property type="entry name" value="Cyt_P450"/>
</dbReference>
<evidence type="ECO:0000313" key="4">
    <source>
        <dbReference type="EMBL" id="AXE75879.1"/>
    </source>
</evidence>
<keyword evidence="2" id="KW-0560">Oxidoreductase</keyword>
<feature type="region of interest" description="Disordered" evidence="3">
    <location>
        <begin position="84"/>
        <end position="109"/>
    </location>
</feature>
<dbReference type="SUPFAM" id="SSF48264">
    <property type="entry name" value="Cytochrome P450"/>
    <property type="match status" value="1"/>
</dbReference>
<dbReference type="RefSeq" id="WP_114242548.1">
    <property type="nucleotide sequence ID" value="NZ_CP027306.1"/>
</dbReference>
<comment type="similarity">
    <text evidence="1 2">Belongs to the cytochrome P450 family.</text>
</comment>
<evidence type="ECO:0000256" key="2">
    <source>
        <dbReference type="RuleBase" id="RU000461"/>
    </source>
</evidence>
<sequence length="419" mass="46990">MKLTRPAEQEPVDLEKVDLVDPAVHGEGDPHAIWHAMREREPVHWQQVDERLGYWSATTYDDVARVLKDHRVFTSEHGTLLNLLGKKDPASRKQLPATDPPRHTKMRSPVQRALNSKVLERHRPQIHDEVKRLLDGVPDGEAFDFAEVVGALPMAVTGTLMGLDRDDWPQLTYLTSQAIAPDDPEFIMPEGGEATLQRAHRELFAAFEQSMSRRKGEGDGDLIDVLRTMEMDDGRKLRPSEIVSNCYSLLLGANVTTPHVPNAAMGELAKDDKYADWAAHPELFDSGINEALRWSSPASHFLRYAKTDVELSGVTIRQGEPVAAWIGSANRDSSVFPDPYEFDIRRDPRNHLAFGVGPHYCVGHAVARIALHELFQELLDQFSGFEPTGEPQHLHSNFIAGMKHLPLVATRRTEGRARV</sequence>
<evidence type="ECO:0000313" key="5">
    <source>
        <dbReference type="Proteomes" id="UP000252698"/>
    </source>
</evidence>
<dbReference type="KEGG" id="sata:C5746_01555"/>
<dbReference type="GO" id="GO:0020037">
    <property type="term" value="F:heme binding"/>
    <property type="evidence" value="ECO:0007669"/>
    <property type="project" value="InterPro"/>
</dbReference>
<dbReference type="Proteomes" id="UP000252698">
    <property type="component" value="Chromosome"/>
</dbReference>
<dbReference type="GO" id="GO:0008395">
    <property type="term" value="F:steroid hydroxylase activity"/>
    <property type="evidence" value="ECO:0007669"/>
    <property type="project" value="TreeGrafter"/>
</dbReference>
<accession>A0A2Z5J6F9</accession>
<dbReference type="InterPro" id="IPR017972">
    <property type="entry name" value="Cyt_P450_CS"/>
</dbReference>
<keyword evidence="2" id="KW-0408">Iron</keyword>
<dbReference type="Pfam" id="PF00067">
    <property type="entry name" value="p450"/>
    <property type="match status" value="1"/>
</dbReference>
<dbReference type="AlphaFoldDB" id="A0A2Z5J6F9"/>
<dbReference type="InterPro" id="IPR036396">
    <property type="entry name" value="Cyt_P450_sf"/>
</dbReference>
<dbReference type="GO" id="GO:0036199">
    <property type="term" value="F:cholest-4-en-3-one 26-monooxygenase activity"/>
    <property type="evidence" value="ECO:0007669"/>
    <property type="project" value="TreeGrafter"/>
</dbReference>
<protein>
    <submittedName>
        <fullName evidence="4">Cytochrome P450</fullName>
    </submittedName>
</protein>
<keyword evidence="2" id="KW-0503">Monooxygenase</keyword>
<evidence type="ECO:0000256" key="1">
    <source>
        <dbReference type="ARBA" id="ARBA00010617"/>
    </source>
</evidence>
<evidence type="ECO:0000256" key="3">
    <source>
        <dbReference type="SAM" id="MobiDB-lite"/>
    </source>
</evidence>
<dbReference type="PROSITE" id="PS00086">
    <property type="entry name" value="CYTOCHROME_P450"/>
    <property type="match status" value="1"/>
</dbReference>
<dbReference type="EMBL" id="CP027306">
    <property type="protein sequence ID" value="AXE75879.1"/>
    <property type="molecule type" value="Genomic_DNA"/>
</dbReference>
<dbReference type="Gene3D" id="1.10.630.10">
    <property type="entry name" value="Cytochrome P450"/>
    <property type="match status" value="1"/>
</dbReference>